<dbReference type="Pfam" id="PF00225">
    <property type="entry name" value="Kinesin"/>
    <property type="match status" value="1"/>
</dbReference>
<protein>
    <recommendedName>
        <fullName evidence="6">Kinesin-like protein</fullName>
    </recommendedName>
</protein>
<evidence type="ECO:0000256" key="5">
    <source>
        <dbReference type="PROSITE-ProRule" id="PRU00283"/>
    </source>
</evidence>
<dbReference type="PROSITE" id="PS50067">
    <property type="entry name" value="KINESIN_MOTOR_2"/>
    <property type="match status" value="1"/>
</dbReference>
<proteinExistence type="inferred from homology"/>
<evidence type="ECO:0000256" key="3">
    <source>
        <dbReference type="ARBA" id="ARBA00023054"/>
    </source>
</evidence>
<name>A0A8S3Q1J3_MYTED</name>
<dbReference type="PANTHER" id="PTHR47117">
    <property type="entry name" value="STAR-RELATED LIPID TRANSFER PROTEIN 9"/>
    <property type="match status" value="1"/>
</dbReference>
<dbReference type="PROSITE" id="PS00411">
    <property type="entry name" value="KINESIN_MOTOR_1"/>
    <property type="match status" value="1"/>
</dbReference>
<sequence length="403" mass="45189">MEGKQQSPILRQIPERNAEGGHGKDAMRIKDFTYDFSFWSVDKNEPKYCSQKQVFQSLGSDVVTSAYDGYNACVFAYGQTGSGKSYTMMGSQDDQGLIPRICQELFCRMREDDTNYRIEVSYMEIYNEKVRDLLKQSSNSKTVHNLRVREHPKDGPYVQDLSKHIVNNYEDVEELMHRGNSVRVTATTKMNDVSSRSHAIFTLVFTQAKFIDDLPCETTSKLHLVDLAGSENADASGATGQRLKEGGNINKSLVTLGTVISLLAKNCSLKEGKQVFIPYRDSKITWLLKDSIGGNARTIMIATISPADVNYGETLRTLRYANRAKNIINRPTVNEDNIVTPKVQEKLHENEARVKVLTEEWAGKWNETGTILKNDMFAAINGKGLGVVLDFQLPHLIGIGDDI</sequence>
<comment type="similarity">
    <text evidence="5 6">Belongs to the TRAFAC class myosin-kinesin ATPase superfamily. Kinesin family.</text>
</comment>
<dbReference type="EMBL" id="CAJPWZ010000285">
    <property type="protein sequence ID" value="CAG2189115.1"/>
    <property type="molecule type" value="Genomic_DNA"/>
</dbReference>
<organism evidence="9 10">
    <name type="scientific">Mytilus edulis</name>
    <name type="common">Blue mussel</name>
    <dbReference type="NCBI Taxonomy" id="6550"/>
    <lineage>
        <taxon>Eukaryota</taxon>
        <taxon>Metazoa</taxon>
        <taxon>Spiralia</taxon>
        <taxon>Lophotrochozoa</taxon>
        <taxon>Mollusca</taxon>
        <taxon>Bivalvia</taxon>
        <taxon>Autobranchia</taxon>
        <taxon>Pteriomorphia</taxon>
        <taxon>Mytilida</taxon>
        <taxon>Mytiloidea</taxon>
        <taxon>Mytilidae</taxon>
        <taxon>Mytilinae</taxon>
        <taxon>Mytilus</taxon>
    </lineage>
</organism>
<dbReference type="Proteomes" id="UP000683360">
    <property type="component" value="Unassembled WGS sequence"/>
</dbReference>
<evidence type="ECO:0000256" key="6">
    <source>
        <dbReference type="RuleBase" id="RU000394"/>
    </source>
</evidence>
<keyword evidence="1 5" id="KW-0547">Nucleotide-binding</keyword>
<dbReference type="InterPro" id="IPR019821">
    <property type="entry name" value="Kinesin_motor_CS"/>
</dbReference>
<feature type="domain" description="Kinesin motor" evidence="8">
    <location>
        <begin position="5"/>
        <end position="327"/>
    </location>
</feature>
<dbReference type="OrthoDB" id="3176171at2759"/>
<dbReference type="InterPro" id="IPR001752">
    <property type="entry name" value="Kinesin_motor_dom"/>
</dbReference>
<keyword evidence="10" id="KW-1185">Reference proteome</keyword>
<feature type="compositionally biased region" description="Basic and acidic residues" evidence="7">
    <location>
        <begin position="13"/>
        <end position="24"/>
    </location>
</feature>
<evidence type="ECO:0000256" key="1">
    <source>
        <dbReference type="ARBA" id="ARBA00022741"/>
    </source>
</evidence>
<dbReference type="Gene3D" id="3.40.850.10">
    <property type="entry name" value="Kinesin motor domain"/>
    <property type="match status" value="1"/>
</dbReference>
<comment type="caution">
    <text evidence="9">The sequence shown here is derived from an EMBL/GenBank/DDBJ whole genome shotgun (WGS) entry which is preliminary data.</text>
</comment>
<dbReference type="PANTHER" id="PTHR47117:SF6">
    <property type="entry name" value="KINESIN-LIKE PROTEIN KIF16B"/>
    <property type="match status" value="1"/>
</dbReference>
<dbReference type="AlphaFoldDB" id="A0A8S3Q1J3"/>
<keyword evidence="3" id="KW-0175">Coiled coil</keyword>
<dbReference type="SMART" id="SM00129">
    <property type="entry name" value="KISc"/>
    <property type="match status" value="1"/>
</dbReference>
<reference evidence="9" key="1">
    <citation type="submission" date="2021-03" db="EMBL/GenBank/DDBJ databases">
        <authorList>
            <person name="Bekaert M."/>
        </authorList>
    </citation>
    <scope>NUCLEOTIDE SEQUENCE</scope>
</reference>
<evidence type="ECO:0000313" key="9">
    <source>
        <dbReference type="EMBL" id="CAG2189115.1"/>
    </source>
</evidence>
<feature type="binding site" evidence="5">
    <location>
        <begin position="78"/>
        <end position="85"/>
    </location>
    <ligand>
        <name>ATP</name>
        <dbReference type="ChEBI" id="CHEBI:30616"/>
    </ligand>
</feature>
<keyword evidence="4 5" id="KW-0505">Motor protein</keyword>
<dbReference type="InterPro" id="IPR027417">
    <property type="entry name" value="P-loop_NTPase"/>
</dbReference>
<dbReference type="FunFam" id="3.40.850.10:FF:000021">
    <property type="entry name" value="kinesin-like protein KIF16B isoform X1"/>
    <property type="match status" value="1"/>
</dbReference>
<keyword evidence="2 5" id="KW-0067">ATP-binding</keyword>
<dbReference type="GO" id="GO:0005524">
    <property type="term" value="F:ATP binding"/>
    <property type="evidence" value="ECO:0007669"/>
    <property type="project" value="UniProtKB-UniRule"/>
</dbReference>
<dbReference type="SUPFAM" id="SSF52540">
    <property type="entry name" value="P-loop containing nucleoside triphosphate hydrolases"/>
    <property type="match status" value="1"/>
</dbReference>
<evidence type="ECO:0000256" key="2">
    <source>
        <dbReference type="ARBA" id="ARBA00022840"/>
    </source>
</evidence>
<dbReference type="GO" id="GO:0005874">
    <property type="term" value="C:microtubule"/>
    <property type="evidence" value="ECO:0007669"/>
    <property type="project" value="UniProtKB-KW"/>
</dbReference>
<dbReference type="GO" id="GO:0007018">
    <property type="term" value="P:microtubule-based movement"/>
    <property type="evidence" value="ECO:0007669"/>
    <property type="project" value="InterPro"/>
</dbReference>
<dbReference type="InterPro" id="IPR036961">
    <property type="entry name" value="Kinesin_motor_dom_sf"/>
</dbReference>
<dbReference type="GO" id="GO:0003777">
    <property type="term" value="F:microtubule motor activity"/>
    <property type="evidence" value="ECO:0007669"/>
    <property type="project" value="InterPro"/>
</dbReference>
<feature type="region of interest" description="Disordered" evidence="7">
    <location>
        <begin position="1"/>
        <end position="24"/>
    </location>
</feature>
<evidence type="ECO:0000259" key="8">
    <source>
        <dbReference type="PROSITE" id="PS50067"/>
    </source>
</evidence>
<evidence type="ECO:0000313" key="10">
    <source>
        <dbReference type="Proteomes" id="UP000683360"/>
    </source>
</evidence>
<dbReference type="PRINTS" id="PR00380">
    <property type="entry name" value="KINESINHEAVY"/>
</dbReference>
<evidence type="ECO:0000256" key="7">
    <source>
        <dbReference type="SAM" id="MobiDB-lite"/>
    </source>
</evidence>
<evidence type="ECO:0000256" key="4">
    <source>
        <dbReference type="ARBA" id="ARBA00023175"/>
    </source>
</evidence>
<keyword evidence="6" id="KW-0493">Microtubule</keyword>
<dbReference type="GO" id="GO:0008017">
    <property type="term" value="F:microtubule binding"/>
    <property type="evidence" value="ECO:0007669"/>
    <property type="project" value="InterPro"/>
</dbReference>
<accession>A0A8S3Q1J3</accession>
<gene>
    <name evidence="9" type="ORF">MEDL_4525</name>
</gene>